<dbReference type="PROSITE" id="PS01124">
    <property type="entry name" value="HTH_ARAC_FAMILY_2"/>
    <property type="match status" value="1"/>
</dbReference>
<keyword evidence="6" id="KW-1185">Reference proteome</keyword>
<dbReference type="InterPro" id="IPR018062">
    <property type="entry name" value="HTH_AraC-typ_CS"/>
</dbReference>
<dbReference type="SUPFAM" id="SSF51182">
    <property type="entry name" value="RmlC-like cupins"/>
    <property type="match status" value="1"/>
</dbReference>
<evidence type="ECO:0000256" key="1">
    <source>
        <dbReference type="ARBA" id="ARBA00023015"/>
    </source>
</evidence>
<dbReference type="SUPFAM" id="SSF46689">
    <property type="entry name" value="Homeodomain-like"/>
    <property type="match status" value="2"/>
</dbReference>
<dbReference type="InterPro" id="IPR018060">
    <property type="entry name" value="HTH_AraC"/>
</dbReference>
<organism evidence="5 6">
    <name type="scientific">Algoriphagus pacificus</name>
    <dbReference type="NCBI Taxonomy" id="2811234"/>
    <lineage>
        <taxon>Bacteria</taxon>
        <taxon>Pseudomonadati</taxon>
        <taxon>Bacteroidota</taxon>
        <taxon>Cytophagia</taxon>
        <taxon>Cytophagales</taxon>
        <taxon>Cyclobacteriaceae</taxon>
        <taxon>Algoriphagus</taxon>
    </lineage>
</organism>
<name>A0ABS3CGS6_9BACT</name>
<keyword evidence="1" id="KW-0805">Transcription regulation</keyword>
<dbReference type="PANTHER" id="PTHR43280:SF27">
    <property type="entry name" value="TRANSCRIPTIONAL REGULATOR MTLR"/>
    <property type="match status" value="1"/>
</dbReference>
<evidence type="ECO:0000256" key="3">
    <source>
        <dbReference type="ARBA" id="ARBA00023163"/>
    </source>
</evidence>
<evidence type="ECO:0000313" key="5">
    <source>
        <dbReference type="EMBL" id="MBN7816307.1"/>
    </source>
</evidence>
<dbReference type="Gene3D" id="2.60.120.10">
    <property type="entry name" value="Jelly Rolls"/>
    <property type="match status" value="1"/>
</dbReference>
<accession>A0ABS3CGS6</accession>
<proteinExistence type="predicted"/>
<gene>
    <name evidence="5" type="ORF">J0A69_12735</name>
</gene>
<reference evidence="5 6" key="1">
    <citation type="submission" date="2021-03" db="EMBL/GenBank/DDBJ databases">
        <title>novel species isolated from a fishpond in China.</title>
        <authorList>
            <person name="Lu H."/>
            <person name="Cai Z."/>
        </authorList>
    </citation>
    <scope>NUCLEOTIDE SEQUENCE [LARGE SCALE GENOMIC DNA]</scope>
    <source>
        <strain evidence="5 6">YJ13C</strain>
    </source>
</reference>
<dbReference type="RefSeq" id="WP_206586988.1">
    <property type="nucleotide sequence ID" value="NZ_JAFKCU010000003.1"/>
</dbReference>
<dbReference type="PRINTS" id="PR00032">
    <property type="entry name" value="HTHARAC"/>
</dbReference>
<feature type="domain" description="HTH araC/xylS-type" evidence="4">
    <location>
        <begin position="188"/>
        <end position="286"/>
    </location>
</feature>
<comment type="caution">
    <text evidence="5">The sequence shown here is derived from an EMBL/GenBank/DDBJ whole genome shotgun (WGS) entry which is preliminary data.</text>
</comment>
<dbReference type="EMBL" id="JAFKCU010000003">
    <property type="protein sequence ID" value="MBN7816307.1"/>
    <property type="molecule type" value="Genomic_DNA"/>
</dbReference>
<sequence>MKPQFHKVPIDAAKSFSLRFDKKPNFGSIWHFHPEIEIHYITKGEGTEYIGDNIRNFSDGDMILLGENLPHTWRCKEAYFQEGTELQVEAYVLHFHPHFLGEQFLKIPESQSLTVLFEKAKQGLIIKGDTKDKVAELLSKLEKDSGFRGLIDLLEILQILGESNEYETISPGYAYSHLTNMTEMYRLDKIYSYVLSNYGSDINLKEVSALANLSTSAFCRYFKNMTSKTFFEFVIEVRISNACRALIENKQSIQMICYECGFNTLSNFYRLFKKTTGMTPFDYRKHYQDQHKL</sequence>
<dbReference type="PANTHER" id="PTHR43280">
    <property type="entry name" value="ARAC-FAMILY TRANSCRIPTIONAL REGULATOR"/>
    <property type="match status" value="1"/>
</dbReference>
<dbReference type="CDD" id="cd06976">
    <property type="entry name" value="cupin_MtlR-like_N"/>
    <property type="match status" value="1"/>
</dbReference>
<dbReference type="Gene3D" id="1.10.10.60">
    <property type="entry name" value="Homeodomain-like"/>
    <property type="match status" value="2"/>
</dbReference>
<dbReference type="InterPro" id="IPR003313">
    <property type="entry name" value="AraC-bd"/>
</dbReference>
<dbReference type="Pfam" id="PF02311">
    <property type="entry name" value="AraC_binding"/>
    <property type="match status" value="1"/>
</dbReference>
<keyword evidence="3" id="KW-0804">Transcription</keyword>
<dbReference type="Proteomes" id="UP000664480">
    <property type="component" value="Unassembled WGS sequence"/>
</dbReference>
<dbReference type="InterPro" id="IPR014710">
    <property type="entry name" value="RmlC-like_jellyroll"/>
</dbReference>
<dbReference type="PROSITE" id="PS00041">
    <property type="entry name" value="HTH_ARAC_FAMILY_1"/>
    <property type="match status" value="1"/>
</dbReference>
<dbReference type="InterPro" id="IPR020449">
    <property type="entry name" value="Tscrpt_reg_AraC-type_HTH"/>
</dbReference>
<protein>
    <submittedName>
        <fullName evidence="5">AraC family transcriptional regulator</fullName>
    </submittedName>
</protein>
<dbReference type="Pfam" id="PF12833">
    <property type="entry name" value="HTH_18"/>
    <property type="match status" value="1"/>
</dbReference>
<evidence type="ECO:0000259" key="4">
    <source>
        <dbReference type="PROSITE" id="PS01124"/>
    </source>
</evidence>
<evidence type="ECO:0000256" key="2">
    <source>
        <dbReference type="ARBA" id="ARBA00023125"/>
    </source>
</evidence>
<dbReference type="InterPro" id="IPR011051">
    <property type="entry name" value="RmlC_Cupin_sf"/>
</dbReference>
<dbReference type="InterPro" id="IPR009057">
    <property type="entry name" value="Homeodomain-like_sf"/>
</dbReference>
<evidence type="ECO:0000313" key="6">
    <source>
        <dbReference type="Proteomes" id="UP000664480"/>
    </source>
</evidence>
<keyword evidence="2" id="KW-0238">DNA-binding</keyword>
<dbReference type="SMART" id="SM00342">
    <property type="entry name" value="HTH_ARAC"/>
    <property type="match status" value="1"/>
</dbReference>